<sequence length="391" mass="44924">MSLINIKPRFCNLQLLVSWTKLSCKPNMILKSTINSPVVCPALFCLTNLLNECSIMAKAMGLDFCKLKTNKSCDKMKSKLKQKTTYLTLAVANSVFRKTKLGSFLGIQFHETFYFEQDLEKIHISDTVYKHFIISDKSIKLWNLKNGRLLTPAYKNLCFAKHTKGSQRMFSTSWILSARDVTKTSHNLIKCWSCGVDLKRNDPLCFSCDAIQKPEGSSNYFAVFGFHPTFDIDSSELSMKFKKLQQKLHPDKSVKKTKKEKLYSQGQSAIVNKAYQTLQKPLNRGLYLLKLLGYPLEEDEIDMEEGFLTEIMEINEQISEITDLSEIEAIAHQNSHILQEMVTSVQLAFRENRLEDARIMLAKMIYYTNIEDKIKDAFLALGKVYRHTVLD</sequence>
<dbReference type="InterPro" id="IPR009073">
    <property type="entry name" value="HscB_oligo_C"/>
</dbReference>
<dbReference type="Gene3D" id="1.20.1280.20">
    <property type="entry name" value="HscB, C-terminal domain"/>
    <property type="match status" value="1"/>
</dbReference>
<dbReference type="InterPro" id="IPR004640">
    <property type="entry name" value="HscB"/>
</dbReference>
<dbReference type="Proteomes" id="UP000694941">
    <property type="component" value="Unplaced"/>
</dbReference>
<accession>A0ABM1S6B3</accession>
<dbReference type="GeneID" id="106457495"/>
<evidence type="ECO:0000313" key="5">
    <source>
        <dbReference type="RefSeq" id="XP_022239168.1"/>
    </source>
</evidence>
<keyword evidence="4" id="KW-1185">Reference proteome</keyword>
<dbReference type="Pfam" id="PF07743">
    <property type="entry name" value="HSCB_C"/>
    <property type="match status" value="1"/>
</dbReference>
<proteinExistence type="inferred from homology"/>
<dbReference type="PANTHER" id="PTHR14021">
    <property type="entry name" value="IRON-SULFUR CLUSTER CO-CHAPERONE PROTEIN HSCB"/>
    <property type="match status" value="1"/>
</dbReference>
<evidence type="ECO:0000259" key="3">
    <source>
        <dbReference type="PROSITE" id="PS50076"/>
    </source>
</evidence>
<keyword evidence="2" id="KW-0143">Chaperone</keyword>
<gene>
    <name evidence="5" type="primary">LOC106457495</name>
</gene>
<comment type="similarity">
    <text evidence="1">Belongs to the HscB family.</text>
</comment>
<dbReference type="InterPro" id="IPR036869">
    <property type="entry name" value="J_dom_sf"/>
</dbReference>
<dbReference type="InterPro" id="IPR036386">
    <property type="entry name" value="HscB_C_sf"/>
</dbReference>
<evidence type="ECO:0000256" key="2">
    <source>
        <dbReference type="ARBA" id="ARBA00023186"/>
    </source>
</evidence>
<evidence type="ECO:0000256" key="1">
    <source>
        <dbReference type="ARBA" id="ARBA00010476"/>
    </source>
</evidence>
<dbReference type="CDD" id="cd06257">
    <property type="entry name" value="DnaJ"/>
    <property type="match status" value="1"/>
</dbReference>
<reference evidence="5" key="1">
    <citation type="submission" date="2025-08" db="UniProtKB">
        <authorList>
            <consortium name="RefSeq"/>
        </authorList>
    </citation>
    <scope>IDENTIFICATION</scope>
    <source>
        <tissue evidence="5">Muscle</tissue>
    </source>
</reference>
<dbReference type="PROSITE" id="PS50076">
    <property type="entry name" value="DNAJ_2"/>
    <property type="match status" value="1"/>
</dbReference>
<dbReference type="SMART" id="SM00271">
    <property type="entry name" value="DnaJ"/>
    <property type="match status" value="1"/>
</dbReference>
<dbReference type="Gene3D" id="1.10.287.110">
    <property type="entry name" value="DnaJ domain"/>
    <property type="match status" value="1"/>
</dbReference>
<dbReference type="SUPFAM" id="SSF46565">
    <property type="entry name" value="Chaperone J-domain"/>
    <property type="match status" value="1"/>
</dbReference>
<dbReference type="InterPro" id="IPR001623">
    <property type="entry name" value="DnaJ_domain"/>
</dbReference>
<protein>
    <submittedName>
        <fullName evidence="5">Iron-sulfur cluster co-chaperone protein HscB, mitochondrial-like isoform X1</fullName>
    </submittedName>
</protein>
<feature type="domain" description="J" evidence="3">
    <location>
        <begin position="219"/>
        <end position="291"/>
    </location>
</feature>
<dbReference type="NCBIfam" id="TIGR00714">
    <property type="entry name" value="hscB"/>
    <property type="match status" value="1"/>
</dbReference>
<organism evidence="4 5">
    <name type="scientific">Limulus polyphemus</name>
    <name type="common">Atlantic horseshoe crab</name>
    <dbReference type="NCBI Taxonomy" id="6850"/>
    <lineage>
        <taxon>Eukaryota</taxon>
        <taxon>Metazoa</taxon>
        <taxon>Ecdysozoa</taxon>
        <taxon>Arthropoda</taxon>
        <taxon>Chelicerata</taxon>
        <taxon>Merostomata</taxon>
        <taxon>Xiphosura</taxon>
        <taxon>Limulidae</taxon>
        <taxon>Limulus</taxon>
    </lineage>
</organism>
<dbReference type="PANTHER" id="PTHR14021:SF15">
    <property type="entry name" value="IRON-SULFUR CLUSTER CO-CHAPERONE PROTEIN HSCB"/>
    <property type="match status" value="1"/>
</dbReference>
<dbReference type="RefSeq" id="XP_022239168.1">
    <property type="nucleotide sequence ID" value="XM_022383460.1"/>
</dbReference>
<evidence type="ECO:0000313" key="4">
    <source>
        <dbReference type="Proteomes" id="UP000694941"/>
    </source>
</evidence>
<name>A0ABM1S6B3_LIMPO</name>
<dbReference type="SUPFAM" id="SSF47144">
    <property type="entry name" value="HSC20 (HSCB), C-terminal oligomerisation domain"/>
    <property type="match status" value="1"/>
</dbReference>